<name>A0A8J6QRV0_9GAMM</name>
<dbReference type="EMBL" id="JACXAF010000009">
    <property type="protein sequence ID" value="MBD1389539.1"/>
    <property type="molecule type" value="Genomic_DNA"/>
</dbReference>
<evidence type="ECO:0000313" key="2">
    <source>
        <dbReference type="EMBL" id="MBD1389539.1"/>
    </source>
</evidence>
<reference evidence="2" key="1">
    <citation type="submission" date="2020-09" db="EMBL/GenBank/DDBJ databases">
        <title>A novel bacterium of genus Neiella, isolated from South China Sea.</title>
        <authorList>
            <person name="Huang H."/>
            <person name="Mo K."/>
            <person name="Hu Y."/>
        </authorList>
    </citation>
    <scope>NUCLEOTIDE SEQUENCE</scope>
    <source>
        <strain evidence="2">HB171785</strain>
    </source>
</reference>
<gene>
    <name evidence="2" type="ORF">IC617_08870</name>
</gene>
<feature type="region of interest" description="Disordered" evidence="1">
    <location>
        <begin position="36"/>
        <end position="56"/>
    </location>
</feature>
<keyword evidence="3" id="KW-1185">Reference proteome</keyword>
<proteinExistence type="predicted"/>
<dbReference type="Proteomes" id="UP000638014">
    <property type="component" value="Unassembled WGS sequence"/>
</dbReference>
<dbReference type="RefSeq" id="WP_191144645.1">
    <property type="nucleotide sequence ID" value="NZ_JACXAF010000009.1"/>
</dbReference>
<evidence type="ECO:0000256" key="1">
    <source>
        <dbReference type="SAM" id="MobiDB-lite"/>
    </source>
</evidence>
<comment type="caution">
    <text evidence="2">The sequence shown here is derived from an EMBL/GenBank/DDBJ whole genome shotgun (WGS) entry which is preliminary data.</text>
</comment>
<protein>
    <submittedName>
        <fullName evidence="2">Uncharacterized protein</fullName>
    </submittedName>
</protein>
<sequence>MEIGQTVLFEIESGKEFRATVTRIDITTNEAWVEDERKTPWRGPLDKLRPFKPEPS</sequence>
<evidence type="ECO:0000313" key="3">
    <source>
        <dbReference type="Proteomes" id="UP000638014"/>
    </source>
</evidence>
<organism evidence="2 3">
    <name type="scientific">Neiella litorisoli</name>
    <dbReference type="NCBI Taxonomy" id="2771431"/>
    <lineage>
        <taxon>Bacteria</taxon>
        <taxon>Pseudomonadati</taxon>
        <taxon>Pseudomonadota</taxon>
        <taxon>Gammaproteobacteria</taxon>
        <taxon>Alteromonadales</taxon>
        <taxon>Echinimonadaceae</taxon>
        <taxon>Neiella</taxon>
    </lineage>
</organism>
<accession>A0A8J6QRV0</accession>
<dbReference type="AlphaFoldDB" id="A0A8J6QRV0"/>